<dbReference type="AlphaFoldDB" id="F2IJA6"/>
<protein>
    <submittedName>
        <fullName evidence="1">Uncharacterized protein</fullName>
    </submittedName>
</protein>
<name>F2IJA6_FLUTR</name>
<dbReference type="KEGG" id="fte:Fluta_2997"/>
<reference evidence="1 2" key="1">
    <citation type="journal article" date="2011" name="Stand. Genomic Sci.">
        <title>Complete genome sequence of the gliding freshwater bacterium Fluviicola taffensis type strain (RW262).</title>
        <authorList>
            <person name="Woyke T."/>
            <person name="Chertkov O."/>
            <person name="Lapidus A."/>
            <person name="Nolan M."/>
            <person name="Lucas S."/>
            <person name="Del Rio T.G."/>
            <person name="Tice H."/>
            <person name="Cheng J.F."/>
            <person name="Tapia R."/>
            <person name="Han C."/>
            <person name="Goodwin L."/>
            <person name="Pitluck S."/>
            <person name="Liolios K."/>
            <person name="Pagani I."/>
            <person name="Ivanova N."/>
            <person name="Huntemann M."/>
            <person name="Mavromatis K."/>
            <person name="Mikhailova N."/>
            <person name="Pati A."/>
            <person name="Chen A."/>
            <person name="Palaniappan K."/>
            <person name="Land M."/>
            <person name="Hauser L."/>
            <person name="Brambilla E.M."/>
            <person name="Rohde M."/>
            <person name="Mwirichia R."/>
            <person name="Sikorski J."/>
            <person name="Tindall B.J."/>
            <person name="Goker M."/>
            <person name="Bristow J."/>
            <person name="Eisen J.A."/>
            <person name="Markowitz V."/>
            <person name="Hugenholtz P."/>
            <person name="Klenk H.P."/>
            <person name="Kyrpides N.C."/>
        </authorList>
    </citation>
    <scope>NUCLEOTIDE SEQUENCE [LARGE SCALE GENOMIC DNA]</scope>
    <source>
        <strain evidence="2">DSM 16823 / RW262 / RW262</strain>
    </source>
</reference>
<evidence type="ECO:0000313" key="2">
    <source>
        <dbReference type="Proteomes" id="UP000007463"/>
    </source>
</evidence>
<sequence>MTYLEIGQTEIRNTMARQTGLIKLKGTLDNVNFYKSKDGNLARMKTSVDGKRIANDPAFVRTRENNSEFGSSAKSGKLVRSSLRPLMQTASDGGVTARMTKVMTLIKDFDTQSSRGGRTVAGGITDAAAKELLKGFNFNNRSALGSVFFKPFTVDVNTGAITINNLIPINDINYPQGATHVTLKCAWAKVDFATGETDTQISPESNLPLDSTSTDVTLTPPQAPAGQGTNVFVLCLEFFQEVNAAQYSLKNGAFNVLSIVEVS</sequence>
<reference evidence="2" key="2">
    <citation type="submission" date="2011-02" db="EMBL/GenBank/DDBJ databases">
        <title>The complete genome of Fluviicola taffensis DSM 16823.</title>
        <authorList>
            <consortium name="US DOE Joint Genome Institute (JGI-PGF)"/>
            <person name="Lucas S."/>
            <person name="Copeland A."/>
            <person name="Lapidus A."/>
            <person name="Bruce D."/>
            <person name="Goodwin L."/>
            <person name="Pitluck S."/>
            <person name="Kyrpides N."/>
            <person name="Mavromatis K."/>
            <person name="Ivanova N."/>
            <person name="Mikhailova N."/>
            <person name="Pagani I."/>
            <person name="Chertkov O."/>
            <person name="Detter J.C."/>
            <person name="Han C."/>
            <person name="Tapia R."/>
            <person name="Land M."/>
            <person name="Hauser L."/>
            <person name="Markowitz V."/>
            <person name="Cheng J.-F."/>
            <person name="Hugenholtz P."/>
            <person name="Woyke T."/>
            <person name="Wu D."/>
            <person name="Tindall B."/>
            <person name="Pomrenke H.G."/>
            <person name="Brambilla E."/>
            <person name="Klenk H.-P."/>
            <person name="Eisen J.A."/>
        </authorList>
    </citation>
    <scope>NUCLEOTIDE SEQUENCE [LARGE SCALE GENOMIC DNA]</scope>
    <source>
        <strain evidence="2">DSM 16823 / RW262 / RW262</strain>
    </source>
</reference>
<accession>F2IJA6</accession>
<organism evidence="1 2">
    <name type="scientific">Fluviicola taffensis (strain DSM 16823 / NCIMB 13979 / RW262)</name>
    <dbReference type="NCBI Taxonomy" id="755732"/>
    <lineage>
        <taxon>Bacteria</taxon>
        <taxon>Pseudomonadati</taxon>
        <taxon>Bacteroidota</taxon>
        <taxon>Flavobacteriia</taxon>
        <taxon>Flavobacteriales</taxon>
        <taxon>Crocinitomicaceae</taxon>
        <taxon>Fluviicola</taxon>
    </lineage>
</organism>
<dbReference type="EMBL" id="CP002542">
    <property type="protein sequence ID" value="AEA44976.1"/>
    <property type="molecule type" value="Genomic_DNA"/>
</dbReference>
<dbReference type="eggNOG" id="ENOG502Z8F9">
    <property type="taxonomic scope" value="Bacteria"/>
</dbReference>
<gene>
    <name evidence="1" type="ordered locus">Fluta_2997</name>
</gene>
<evidence type="ECO:0000313" key="1">
    <source>
        <dbReference type="EMBL" id="AEA44976.1"/>
    </source>
</evidence>
<keyword evidence="2" id="KW-1185">Reference proteome</keyword>
<dbReference type="HOGENOM" id="CLU_076073_0_0_10"/>
<dbReference type="STRING" id="755732.Fluta_2997"/>
<dbReference type="Proteomes" id="UP000007463">
    <property type="component" value="Chromosome"/>
</dbReference>
<proteinExistence type="predicted"/>